<keyword evidence="4" id="KW-1185">Reference proteome</keyword>
<dbReference type="RefSeq" id="WP_160756136.1">
    <property type="nucleotide sequence ID" value="NZ_WTYL01000002.1"/>
</dbReference>
<dbReference type="EMBL" id="WTYL01000002">
    <property type="protein sequence ID" value="MXP44558.1"/>
    <property type="molecule type" value="Genomic_DNA"/>
</dbReference>
<comment type="caution">
    <text evidence="3">The sequence shown here is derived from an EMBL/GenBank/DDBJ whole genome shotgun (WGS) entry which is preliminary data.</text>
</comment>
<dbReference type="Gene3D" id="3.40.50.2000">
    <property type="entry name" value="Glycogen Phosphorylase B"/>
    <property type="match status" value="2"/>
</dbReference>
<name>A0A845B2L1_9SPHN</name>
<proteinExistence type="predicted"/>
<dbReference type="InterPro" id="IPR028098">
    <property type="entry name" value="Glyco_trans_4-like_N"/>
</dbReference>
<dbReference type="Pfam" id="PF13439">
    <property type="entry name" value="Glyco_transf_4"/>
    <property type="match status" value="1"/>
</dbReference>
<dbReference type="PANTHER" id="PTHR45947">
    <property type="entry name" value="SULFOQUINOVOSYL TRANSFERASE SQD2"/>
    <property type="match status" value="1"/>
</dbReference>
<dbReference type="Proteomes" id="UP000431922">
    <property type="component" value="Unassembled WGS sequence"/>
</dbReference>
<dbReference type="OrthoDB" id="5490290at2"/>
<dbReference type="Pfam" id="PF00534">
    <property type="entry name" value="Glycos_transf_1"/>
    <property type="match status" value="1"/>
</dbReference>
<sequence>MSRTLRIAHLAMSAQPASVGGLEVVVDRLIRQQQALGHDVTLVTRWKQWKALQLADFPYRSLPLPPRLPASMPFYSVGMRLPVDLAVRYHQWREKFDLWHIHWLYPTAWMAHGALTSSGTPMVVTPHGADLQVEESTGYGFRRYAKHDKRVRDLAPKIQAVTAISDSIYDCLLELAVDADQITRIPNGVDAERIDAARSARAQTRVQLGLDQSTPLILTVARNETRKGLHLIPEIVANLMNDGREIRWIIVGAGVTALAELVRFKGVADKIDLKPPIKNSPGCAQFPPQALAELYAAADVFAFPSLSESFGLVAIEAMAAGTPFVGNNVPGIRDVVTNEVDGLLCDPGNPKDMAAAICRLLDNRALAAKLREGGLKTAREHDWAKVAERYDALYQSITDRRTR</sequence>
<dbReference type="SUPFAM" id="SSF53756">
    <property type="entry name" value="UDP-Glycosyltransferase/glycogen phosphorylase"/>
    <property type="match status" value="1"/>
</dbReference>
<organism evidence="3 4">
    <name type="scientific">Allopontixanthobacter sediminis</name>
    <dbReference type="NCBI Taxonomy" id="1689985"/>
    <lineage>
        <taxon>Bacteria</taxon>
        <taxon>Pseudomonadati</taxon>
        <taxon>Pseudomonadota</taxon>
        <taxon>Alphaproteobacteria</taxon>
        <taxon>Sphingomonadales</taxon>
        <taxon>Erythrobacteraceae</taxon>
        <taxon>Allopontixanthobacter</taxon>
    </lineage>
</organism>
<dbReference type="PANTHER" id="PTHR45947:SF3">
    <property type="entry name" value="SULFOQUINOVOSYL TRANSFERASE SQD2"/>
    <property type="match status" value="1"/>
</dbReference>
<dbReference type="GO" id="GO:0016757">
    <property type="term" value="F:glycosyltransferase activity"/>
    <property type="evidence" value="ECO:0007669"/>
    <property type="project" value="InterPro"/>
</dbReference>
<feature type="domain" description="Glycosyl transferase family 1" evidence="1">
    <location>
        <begin position="203"/>
        <end position="374"/>
    </location>
</feature>
<evidence type="ECO:0000259" key="2">
    <source>
        <dbReference type="Pfam" id="PF13439"/>
    </source>
</evidence>
<evidence type="ECO:0000259" key="1">
    <source>
        <dbReference type="Pfam" id="PF00534"/>
    </source>
</evidence>
<feature type="domain" description="Glycosyltransferase subfamily 4-like N-terminal" evidence="2">
    <location>
        <begin position="19"/>
        <end position="193"/>
    </location>
</feature>
<dbReference type="AlphaFoldDB" id="A0A845B2L1"/>
<evidence type="ECO:0000313" key="3">
    <source>
        <dbReference type="EMBL" id="MXP44558.1"/>
    </source>
</evidence>
<gene>
    <name evidence="3" type="ORF">GRI65_08820</name>
</gene>
<protein>
    <submittedName>
        <fullName evidence="3">Glycosyltransferase</fullName>
    </submittedName>
</protein>
<reference evidence="3 4" key="1">
    <citation type="submission" date="2019-12" db="EMBL/GenBank/DDBJ databases">
        <title>Genomic-based taxomic classification of the family Erythrobacteraceae.</title>
        <authorList>
            <person name="Xu L."/>
        </authorList>
    </citation>
    <scope>NUCLEOTIDE SEQUENCE [LARGE SCALE GENOMIC DNA]</scope>
    <source>
        <strain evidence="3 4">KCTC 42453</strain>
    </source>
</reference>
<dbReference type="CDD" id="cd03801">
    <property type="entry name" value="GT4_PimA-like"/>
    <property type="match status" value="1"/>
</dbReference>
<keyword evidence="3" id="KW-0808">Transferase</keyword>
<dbReference type="InterPro" id="IPR050194">
    <property type="entry name" value="Glycosyltransferase_grp1"/>
</dbReference>
<dbReference type="InterPro" id="IPR001296">
    <property type="entry name" value="Glyco_trans_1"/>
</dbReference>
<accession>A0A845B2L1</accession>
<evidence type="ECO:0000313" key="4">
    <source>
        <dbReference type="Proteomes" id="UP000431922"/>
    </source>
</evidence>